<proteinExistence type="inferred from homology"/>
<dbReference type="eggNOG" id="COG3328">
    <property type="taxonomic scope" value="Bacteria"/>
</dbReference>
<name>A1AKA7_PELPD</name>
<sequence>MISQVTDAISEEVLMWQNRPLDEVYPIVYLDAVRIKVRHDSRVINKAVYLAIGINMDGIKEVLGMWTSENEGAKFWLQVVTELKNRGVKEIFIACVDGLKGFPEAIEAVYPNTQIQLCIVHMVRHSLNYVSWKQRKEVATDLKAIYQAPTVEMAEKNLDAFAAKWDASHPTIARSWRNNWERIIPLFSYPTEIRKAIYTTNAIESLNMSLRKVTKNRGHFPSDEAMFKLLYLALKNIAKKWTMPIRDWKSALNQFSIMFHGRMPTF</sequence>
<evidence type="ECO:0000256" key="1">
    <source>
        <dbReference type="ARBA" id="ARBA00002190"/>
    </source>
</evidence>
<accession>A1AKA7</accession>
<gene>
    <name evidence="7" type="ordered locus">Ppro_0141</name>
</gene>
<evidence type="ECO:0000256" key="3">
    <source>
        <dbReference type="ARBA" id="ARBA00022578"/>
    </source>
</evidence>
<evidence type="ECO:0000256" key="5">
    <source>
        <dbReference type="ARBA" id="ARBA00023172"/>
    </source>
</evidence>
<dbReference type="PANTHER" id="PTHR33217">
    <property type="entry name" value="TRANSPOSASE FOR INSERTION SEQUENCE ELEMENT IS1081"/>
    <property type="match status" value="1"/>
</dbReference>
<keyword evidence="5 6" id="KW-0233">DNA recombination</keyword>
<dbReference type="InterPro" id="IPR001207">
    <property type="entry name" value="Transposase_mutator"/>
</dbReference>
<protein>
    <recommendedName>
        <fullName evidence="6">Mutator family transposase</fullName>
    </recommendedName>
</protein>
<keyword evidence="3 6" id="KW-0815">Transposition</keyword>
<comment type="function">
    <text evidence="1 6">Required for the transposition of the insertion element.</text>
</comment>
<dbReference type="GO" id="GO:0004803">
    <property type="term" value="F:transposase activity"/>
    <property type="evidence" value="ECO:0007669"/>
    <property type="project" value="UniProtKB-UniRule"/>
</dbReference>
<evidence type="ECO:0000256" key="2">
    <source>
        <dbReference type="ARBA" id="ARBA00010961"/>
    </source>
</evidence>
<organism evidence="7 8">
    <name type="scientific">Pelobacter propionicus (strain DSM 2379 / NBRC 103807 / OttBd1)</name>
    <dbReference type="NCBI Taxonomy" id="338966"/>
    <lineage>
        <taxon>Bacteria</taxon>
        <taxon>Pseudomonadati</taxon>
        <taxon>Thermodesulfobacteriota</taxon>
        <taxon>Desulfuromonadia</taxon>
        <taxon>Desulfuromonadales</taxon>
        <taxon>Desulfuromonadaceae</taxon>
        <taxon>Pelobacter</taxon>
    </lineage>
</organism>
<keyword evidence="4 6" id="KW-0238">DNA-binding</keyword>
<dbReference type="PROSITE" id="PS01007">
    <property type="entry name" value="TRANSPOSASE_MUTATOR"/>
    <property type="match status" value="1"/>
</dbReference>
<dbReference type="HOGENOM" id="CLU_036805_13_1_7"/>
<dbReference type="AlphaFoldDB" id="A1AKA7"/>
<dbReference type="Pfam" id="PF00872">
    <property type="entry name" value="Transposase_mut"/>
    <property type="match status" value="1"/>
</dbReference>
<dbReference type="GO" id="GO:0006313">
    <property type="term" value="P:DNA transposition"/>
    <property type="evidence" value="ECO:0007669"/>
    <property type="project" value="UniProtKB-UniRule"/>
</dbReference>
<dbReference type="STRING" id="338966.Ppro_0141"/>
<dbReference type="Proteomes" id="UP000006732">
    <property type="component" value="Chromosome"/>
</dbReference>
<evidence type="ECO:0000256" key="6">
    <source>
        <dbReference type="RuleBase" id="RU365089"/>
    </source>
</evidence>
<keyword evidence="8" id="KW-1185">Reference proteome</keyword>
<evidence type="ECO:0000313" key="8">
    <source>
        <dbReference type="Proteomes" id="UP000006732"/>
    </source>
</evidence>
<dbReference type="PANTHER" id="PTHR33217:SF5">
    <property type="entry name" value="MUTATOR FAMILY TRANSPOSASE"/>
    <property type="match status" value="1"/>
</dbReference>
<evidence type="ECO:0000256" key="4">
    <source>
        <dbReference type="ARBA" id="ARBA00023125"/>
    </source>
</evidence>
<reference evidence="7 8" key="1">
    <citation type="submission" date="2006-10" db="EMBL/GenBank/DDBJ databases">
        <title>Complete sequence of chromosome of Pelobacter propionicus DSM 2379.</title>
        <authorList>
            <consortium name="US DOE Joint Genome Institute"/>
            <person name="Copeland A."/>
            <person name="Lucas S."/>
            <person name="Lapidus A."/>
            <person name="Barry K."/>
            <person name="Detter J.C."/>
            <person name="Glavina del Rio T."/>
            <person name="Hammon N."/>
            <person name="Israni S."/>
            <person name="Dalin E."/>
            <person name="Tice H."/>
            <person name="Pitluck S."/>
            <person name="Saunders E."/>
            <person name="Brettin T."/>
            <person name="Bruce D."/>
            <person name="Han C."/>
            <person name="Tapia R."/>
            <person name="Schmutz J."/>
            <person name="Larimer F."/>
            <person name="Land M."/>
            <person name="Hauser L."/>
            <person name="Kyrpides N."/>
            <person name="Kim E."/>
            <person name="Lovley D."/>
            <person name="Richardson P."/>
        </authorList>
    </citation>
    <scope>NUCLEOTIDE SEQUENCE [LARGE SCALE GENOMIC DNA]</scope>
    <source>
        <strain evidence="8">DSM 2379 / NBRC 103807 / OttBd1</strain>
    </source>
</reference>
<dbReference type="KEGG" id="ppd:Ppro_0141"/>
<dbReference type="NCBIfam" id="NF033543">
    <property type="entry name" value="transpos_IS256"/>
    <property type="match status" value="1"/>
</dbReference>
<evidence type="ECO:0000313" key="7">
    <source>
        <dbReference type="EMBL" id="ABK97777.1"/>
    </source>
</evidence>
<comment type="similarity">
    <text evidence="2 6">Belongs to the transposase mutator family.</text>
</comment>
<keyword evidence="6" id="KW-0814">Transposable element</keyword>
<dbReference type="EMBL" id="CP000482">
    <property type="protein sequence ID" value="ABK97777.1"/>
    <property type="molecule type" value="Genomic_DNA"/>
</dbReference>
<dbReference type="GO" id="GO:0003677">
    <property type="term" value="F:DNA binding"/>
    <property type="evidence" value="ECO:0007669"/>
    <property type="project" value="UniProtKB-UniRule"/>
</dbReference>